<sequence length="122" mass="14164">MGFVTVMLNYERTERSVPVPGGSIDDERFGWVIRINGLAEDSGFLNEFPKFAITREQEFELTSFEEANLSFDEHDQFHPPMALVTKYLGWLDNLGYENKSSALTAEKNEITYCLWNFQLRQN</sequence>
<name>A0ABP1R3V1_9HEXA</name>
<accession>A0ABP1R3V1</accession>
<reference evidence="1 2" key="1">
    <citation type="submission" date="2024-08" db="EMBL/GenBank/DDBJ databases">
        <authorList>
            <person name="Cucini C."/>
            <person name="Frati F."/>
        </authorList>
    </citation>
    <scope>NUCLEOTIDE SEQUENCE [LARGE SCALE GENOMIC DNA]</scope>
</reference>
<organism evidence="1 2">
    <name type="scientific">Orchesella dallaii</name>
    <dbReference type="NCBI Taxonomy" id="48710"/>
    <lineage>
        <taxon>Eukaryota</taxon>
        <taxon>Metazoa</taxon>
        <taxon>Ecdysozoa</taxon>
        <taxon>Arthropoda</taxon>
        <taxon>Hexapoda</taxon>
        <taxon>Collembola</taxon>
        <taxon>Entomobryomorpha</taxon>
        <taxon>Entomobryoidea</taxon>
        <taxon>Orchesellidae</taxon>
        <taxon>Orchesellinae</taxon>
        <taxon>Orchesella</taxon>
    </lineage>
</organism>
<gene>
    <name evidence="1" type="ORF">ODALV1_LOCUS18235</name>
</gene>
<protein>
    <submittedName>
        <fullName evidence="1">Uncharacterized protein</fullName>
    </submittedName>
</protein>
<comment type="caution">
    <text evidence="1">The sequence shown here is derived from an EMBL/GenBank/DDBJ whole genome shotgun (WGS) entry which is preliminary data.</text>
</comment>
<evidence type="ECO:0000313" key="2">
    <source>
        <dbReference type="Proteomes" id="UP001642540"/>
    </source>
</evidence>
<dbReference type="Proteomes" id="UP001642540">
    <property type="component" value="Unassembled WGS sequence"/>
</dbReference>
<evidence type="ECO:0000313" key="1">
    <source>
        <dbReference type="EMBL" id="CAL8118663.1"/>
    </source>
</evidence>
<dbReference type="EMBL" id="CAXLJM020000057">
    <property type="protein sequence ID" value="CAL8118663.1"/>
    <property type="molecule type" value="Genomic_DNA"/>
</dbReference>
<proteinExistence type="predicted"/>
<keyword evidence="2" id="KW-1185">Reference proteome</keyword>